<dbReference type="Gene3D" id="1.20.1060.20">
    <property type="match status" value="1"/>
</dbReference>
<dbReference type="SUPFAM" id="SSF75553">
    <property type="entry name" value="Smc hinge domain"/>
    <property type="match status" value="1"/>
</dbReference>
<keyword evidence="3 6" id="KW-0067">ATP-binding</keyword>
<dbReference type="SMART" id="SM00968">
    <property type="entry name" value="SMC_hinge"/>
    <property type="match status" value="1"/>
</dbReference>
<evidence type="ECO:0000256" key="6">
    <source>
        <dbReference type="HAMAP-Rule" id="MF_01894"/>
    </source>
</evidence>
<feature type="coiled-coil region" evidence="6">
    <location>
        <begin position="775"/>
        <end position="1005"/>
    </location>
</feature>
<dbReference type="HOGENOM" id="CLU_001042_2_2_0"/>
<evidence type="ECO:0000313" key="9">
    <source>
        <dbReference type="Proteomes" id="UP000001110"/>
    </source>
</evidence>
<dbReference type="Proteomes" id="UP000001110">
    <property type="component" value="Chromosome"/>
</dbReference>
<dbReference type="GO" id="GO:0006260">
    <property type="term" value="P:DNA replication"/>
    <property type="evidence" value="ECO:0007669"/>
    <property type="project" value="UniProtKB-UniRule"/>
</dbReference>
<keyword evidence="5 6" id="KW-0238">DNA-binding</keyword>
<evidence type="ECO:0000256" key="1">
    <source>
        <dbReference type="ARBA" id="ARBA00022490"/>
    </source>
</evidence>
<dbReference type="InterPro" id="IPR024704">
    <property type="entry name" value="SMC"/>
</dbReference>
<feature type="domain" description="SMC hinge" evidence="7">
    <location>
        <begin position="512"/>
        <end position="625"/>
    </location>
</feature>
<dbReference type="GO" id="GO:0007062">
    <property type="term" value="P:sister chromatid cohesion"/>
    <property type="evidence" value="ECO:0007669"/>
    <property type="project" value="InterPro"/>
</dbReference>
<evidence type="ECO:0000256" key="3">
    <source>
        <dbReference type="ARBA" id="ARBA00022840"/>
    </source>
</evidence>
<comment type="similarity">
    <text evidence="6">Belongs to the SMC family.</text>
</comment>
<dbReference type="NCBIfam" id="TIGR02168">
    <property type="entry name" value="SMC_prok_B"/>
    <property type="match status" value="1"/>
</dbReference>
<evidence type="ECO:0000256" key="4">
    <source>
        <dbReference type="ARBA" id="ARBA00023054"/>
    </source>
</evidence>
<protein>
    <recommendedName>
        <fullName evidence="6">Chromosome partition protein Smc</fullName>
    </recommendedName>
</protein>
<dbReference type="OrthoDB" id="9808768at2"/>
<evidence type="ECO:0000313" key="8">
    <source>
        <dbReference type="EMBL" id="ABR30750.1"/>
    </source>
</evidence>
<evidence type="ECO:0000259" key="7">
    <source>
        <dbReference type="SMART" id="SM00968"/>
    </source>
</evidence>
<dbReference type="GO" id="GO:0005737">
    <property type="term" value="C:cytoplasm"/>
    <property type="evidence" value="ECO:0007669"/>
    <property type="project" value="UniProtKB-SubCell"/>
</dbReference>
<organism evidence="8 9">
    <name type="scientific">Thermosipho melanesiensis (strain DSM 12029 / CIP 104789 / BI429)</name>
    <dbReference type="NCBI Taxonomy" id="391009"/>
    <lineage>
        <taxon>Bacteria</taxon>
        <taxon>Thermotogati</taxon>
        <taxon>Thermotogota</taxon>
        <taxon>Thermotogae</taxon>
        <taxon>Thermotogales</taxon>
        <taxon>Fervidobacteriaceae</taxon>
        <taxon>Thermosipho</taxon>
    </lineage>
</organism>
<dbReference type="Gene3D" id="1.10.287.1490">
    <property type="match status" value="1"/>
</dbReference>
<comment type="subcellular location">
    <subcellularLocation>
        <location evidence="6">Cytoplasm</location>
    </subcellularLocation>
</comment>
<dbReference type="PIRSF" id="PIRSF005719">
    <property type="entry name" value="SMC"/>
    <property type="match status" value="1"/>
</dbReference>
<dbReference type="Gene3D" id="3.30.70.1620">
    <property type="match status" value="1"/>
</dbReference>
<dbReference type="GO" id="GO:0003677">
    <property type="term" value="F:DNA binding"/>
    <property type="evidence" value="ECO:0007669"/>
    <property type="project" value="UniProtKB-UniRule"/>
</dbReference>
<gene>
    <name evidence="6" type="primary">smc</name>
    <name evidence="8" type="ordered locus">Tmel_0889</name>
</gene>
<dbReference type="InterPro" id="IPR003395">
    <property type="entry name" value="RecF/RecN/SMC_N"/>
</dbReference>
<dbReference type="GO" id="GO:0007059">
    <property type="term" value="P:chromosome segregation"/>
    <property type="evidence" value="ECO:0007669"/>
    <property type="project" value="UniProtKB-UniRule"/>
</dbReference>
<dbReference type="GO" id="GO:0005524">
    <property type="term" value="F:ATP binding"/>
    <property type="evidence" value="ECO:0007669"/>
    <property type="project" value="UniProtKB-UniRule"/>
</dbReference>
<keyword evidence="4 6" id="KW-0175">Coiled coil</keyword>
<dbReference type="InterPro" id="IPR027417">
    <property type="entry name" value="P-loop_NTPase"/>
</dbReference>
<dbReference type="InterPro" id="IPR011890">
    <property type="entry name" value="SMC_prok"/>
</dbReference>
<dbReference type="InterPro" id="IPR036277">
    <property type="entry name" value="SMC_hinge_sf"/>
</dbReference>
<name>A6LLE9_THEM4</name>
<comment type="subunit">
    <text evidence="6">Homodimer.</text>
</comment>
<dbReference type="Pfam" id="PF06470">
    <property type="entry name" value="SMC_hinge"/>
    <property type="match status" value="1"/>
</dbReference>
<dbReference type="PANTHER" id="PTHR43977">
    <property type="entry name" value="STRUCTURAL MAINTENANCE OF CHROMOSOMES PROTEIN 3"/>
    <property type="match status" value="1"/>
</dbReference>
<dbReference type="GO" id="GO:0005694">
    <property type="term" value="C:chromosome"/>
    <property type="evidence" value="ECO:0007669"/>
    <property type="project" value="InterPro"/>
</dbReference>
<dbReference type="AlphaFoldDB" id="A6LLE9"/>
<dbReference type="GO" id="GO:0030261">
    <property type="term" value="P:chromosome condensation"/>
    <property type="evidence" value="ECO:0007669"/>
    <property type="project" value="InterPro"/>
</dbReference>
<dbReference type="Gene3D" id="3.40.50.300">
    <property type="entry name" value="P-loop containing nucleotide triphosphate hydrolases"/>
    <property type="match status" value="2"/>
</dbReference>
<sequence>MSILLKGIFLKGFKSFGKPTKIPISPNITAIVGPNGSGKSNIVEAIQWVLGEHSLKNLRASEKFDIIFKGSKKLSSSRSAFVELSFNFNGEEYKIARELTSSGENTYYINGEKARLKDITALFGANGMVSIIGQGKIDKIAMSTPDELKKIFEDAAGTSIYIERKKEALSKLAGTETNIERIKDVIYEIEKNKKSLYIKVKKAEKFKEYSQKLEEIKIRYFGGIYYFEKKKLESLDKKHKNLKALLKTKLKSLAETESRWNILREEFNKINKKMENFTSLLETQKIRQNQLLELKNSYTDRLNDLKNIYVEKMTKIDSLKDELKRIKDREQEISLIFDSLILEINKQETELSKIEEERNTLLSKYSTKEMEYLKKKNEYDEIEKNIHKLENEKKSLYNSVNDLKERISMIKEQLEIKYERKKDLDKEIKELSENAEKYDQKTKSLLEEIKTIKEKTDSLNQEREYLKENLEKLIHRKKEIQSEISIIKKNISEYQGFSFAIKKIFENKEKFPGIIDVVANIIDVDKKYVEAIEALLGGRMQHIVVENSEVAKKILQFAKEQKIGRITIIPLDLIRIFSKNSILPKNAIFAKNIVTIKVDEKEKLLNFLFGNDIIVENIDLAVEIKKKYDFRIATLDGELISNSGTITGGKSEHISPLSRKKQLEKLKEELENIFQLEEKTSAKISQLKDEINELRKYNEVINSEFLEINSKSSSAKRMLQELVKSQNELNKEITNLEKILSNTTLRLSGVEERINIIDDEIKNSTYLLKTLKLTLENTNKEMYEDKEKIEKINESYLELQSNLRGLNERKIQYEGELKRLSNRKDEIEIEISTITNETKYEKEKIEELENSIEEIEKELKTLKEETEALFKNMNEDKDGKNNKLKELETLESEMEKLRTETEELREEIHSTELELQKVRLKIENIDEKYRKEVKLSSEEIDMLKKEMETIETKLKYIGPVDFEAEEEYQEVSQKLETLEKQKKDLEDAKQKIIELIEKTDEEATQIFMNTFNIIKKTFKNYIKELFFGGKGDIRLLDKENILESGIEIIITKGDGRSQKLQLLSGGEKALVGLALLMSLLQAQPSAFYVLDEPDAPLDEFNAERFKMLLKNSKAQIIIITHKKIVMEAADIMVGITKTDDISTIVPVRMEEVV</sequence>
<dbReference type="HAMAP" id="MF_01894">
    <property type="entry name" value="Smc_prok"/>
    <property type="match status" value="1"/>
</dbReference>
<dbReference type="KEGG" id="tme:Tmel_0889"/>
<evidence type="ECO:0000256" key="2">
    <source>
        <dbReference type="ARBA" id="ARBA00022741"/>
    </source>
</evidence>
<dbReference type="InterPro" id="IPR010935">
    <property type="entry name" value="SMC_hinge"/>
</dbReference>
<reference evidence="8 9" key="1">
    <citation type="submission" date="2007-05" db="EMBL/GenBank/DDBJ databases">
        <title>Complete sequence of Thermosipho melanesiensis BI429.</title>
        <authorList>
            <consortium name="US DOE Joint Genome Institute"/>
            <person name="Copeland A."/>
            <person name="Lucas S."/>
            <person name="Lapidus A."/>
            <person name="Barry K."/>
            <person name="Glavina del Rio T."/>
            <person name="Dalin E."/>
            <person name="Tice H."/>
            <person name="Pitluck S."/>
            <person name="Chertkov O."/>
            <person name="Brettin T."/>
            <person name="Bruce D."/>
            <person name="Detter J.C."/>
            <person name="Han C."/>
            <person name="Schmutz J."/>
            <person name="Larimer F."/>
            <person name="Land M."/>
            <person name="Hauser L."/>
            <person name="Kyrpides N."/>
            <person name="Mikhailova N."/>
            <person name="Nelson K."/>
            <person name="Gogarten J.P."/>
            <person name="Noll K."/>
            <person name="Richardson P."/>
        </authorList>
    </citation>
    <scope>NUCLEOTIDE SEQUENCE [LARGE SCALE GENOMIC DNA]</scope>
    <source>
        <strain evidence="9">DSM 12029 / CIP 104789 / BI429</strain>
    </source>
</reference>
<dbReference type="GO" id="GO:0016887">
    <property type="term" value="F:ATP hydrolysis activity"/>
    <property type="evidence" value="ECO:0007669"/>
    <property type="project" value="InterPro"/>
</dbReference>
<feature type="coiled-coil region" evidence="6">
    <location>
        <begin position="302"/>
        <end position="490"/>
    </location>
</feature>
<keyword evidence="1 6" id="KW-0963">Cytoplasm</keyword>
<dbReference type="Pfam" id="PF02463">
    <property type="entry name" value="SMC_N"/>
    <property type="match status" value="1"/>
</dbReference>
<feature type="binding site" evidence="6">
    <location>
        <begin position="34"/>
        <end position="41"/>
    </location>
    <ligand>
        <name>ATP</name>
        <dbReference type="ChEBI" id="CHEBI:30616"/>
    </ligand>
</feature>
<comment type="domain">
    <text evidence="6">Contains large globular domains required for ATP hydrolysis at each terminus and a third globular domain forming a flexible hinge near the middle of the molecule. These domains are separated by coiled-coil structures.</text>
</comment>
<dbReference type="EMBL" id="CP000716">
    <property type="protein sequence ID" value="ABR30750.1"/>
    <property type="molecule type" value="Genomic_DNA"/>
</dbReference>
<accession>A6LLE9</accession>
<dbReference type="SUPFAM" id="SSF52540">
    <property type="entry name" value="P-loop containing nucleoside triphosphate hydrolases"/>
    <property type="match status" value="1"/>
</dbReference>
<feature type="coiled-coil region" evidence="6">
    <location>
        <begin position="659"/>
        <end position="746"/>
    </location>
</feature>
<proteinExistence type="inferred from homology"/>
<dbReference type="STRING" id="391009.Tmel_0889"/>
<reference evidence="8 9" key="2">
    <citation type="journal article" date="2009" name="Proc. Natl. Acad. Sci. U.S.A.">
        <title>On the chimeric nature, thermophilic origin, and phylogenetic placement of the Thermotogales.</title>
        <authorList>
            <person name="Zhaxybayeva O."/>
            <person name="Swithers K.S."/>
            <person name="Lapierre P."/>
            <person name="Fournier G.P."/>
            <person name="Bickhart D.M."/>
            <person name="DeBoy R.T."/>
            <person name="Nelson K.E."/>
            <person name="Nesbo C.L."/>
            <person name="Doolittle W.F."/>
            <person name="Gogarten J.P."/>
            <person name="Noll K.M."/>
        </authorList>
    </citation>
    <scope>NUCLEOTIDE SEQUENCE [LARGE SCALE GENOMIC DNA]</scope>
    <source>
        <strain evidence="9">DSM 12029 / CIP 104789 / BI429</strain>
    </source>
</reference>
<comment type="function">
    <text evidence="6">Required for chromosome condensation and partitioning.</text>
</comment>
<keyword evidence="2 6" id="KW-0547">Nucleotide-binding</keyword>
<dbReference type="RefSeq" id="WP_012057111.1">
    <property type="nucleotide sequence ID" value="NC_009616.1"/>
</dbReference>
<dbReference type="eggNOG" id="COG1196">
    <property type="taxonomic scope" value="Bacteria"/>
</dbReference>
<evidence type="ECO:0000256" key="5">
    <source>
        <dbReference type="ARBA" id="ARBA00023125"/>
    </source>
</evidence>